<dbReference type="EC" id="4.1.1.23" evidence="7"/>
<feature type="domain" description="Orotidine 5'-phosphate decarboxylase" evidence="9">
    <location>
        <begin position="5"/>
        <end position="230"/>
    </location>
</feature>
<evidence type="ECO:0000313" key="11">
    <source>
        <dbReference type="Proteomes" id="UP000004018"/>
    </source>
</evidence>
<dbReference type="Pfam" id="PF00215">
    <property type="entry name" value="OMPdecase"/>
    <property type="match status" value="1"/>
</dbReference>
<proteinExistence type="inferred from homology"/>
<dbReference type="InterPro" id="IPR013785">
    <property type="entry name" value="Aldolase_TIM"/>
</dbReference>
<dbReference type="CDD" id="cd04725">
    <property type="entry name" value="OMP_decarboxylase_like"/>
    <property type="match status" value="1"/>
</dbReference>
<comment type="caution">
    <text evidence="10">The sequence shown here is derived from an EMBL/GenBank/DDBJ whole genome shotgun (WGS) entry which is preliminary data.</text>
</comment>
<evidence type="ECO:0000256" key="5">
    <source>
        <dbReference type="ARBA" id="ARBA00023239"/>
    </source>
</evidence>
<accession>A0ABN0D0S5</accession>
<evidence type="ECO:0000256" key="7">
    <source>
        <dbReference type="HAMAP-Rule" id="MF_01200"/>
    </source>
</evidence>
<keyword evidence="4 7" id="KW-0665">Pyrimidine biosynthesis</keyword>
<comment type="function">
    <text evidence="1 7">Catalyzes the decarboxylation of orotidine 5'-monophosphate (OMP) to uridine 5'-monophosphate (UMP).</text>
</comment>
<comment type="similarity">
    <text evidence="7">Belongs to the OMP decarboxylase family. Type 1 subfamily.</text>
</comment>
<evidence type="ECO:0000313" key="10">
    <source>
        <dbReference type="EMBL" id="EGL41449.1"/>
    </source>
</evidence>
<dbReference type="Proteomes" id="UP000004018">
    <property type="component" value="Unassembled WGS sequence"/>
</dbReference>
<dbReference type="NCBIfam" id="TIGR01740">
    <property type="entry name" value="pyrF"/>
    <property type="match status" value="1"/>
</dbReference>
<dbReference type="RefSeq" id="WP_007390785.1">
    <property type="nucleotide sequence ID" value="NZ_AFIJ01000011.1"/>
</dbReference>
<feature type="binding site" evidence="7">
    <location>
        <position position="185"/>
    </location>
    <ligand>
        <name>substrate</name>
    </ligand>
</feature>
<feature type="binding site" evidence="7">
    <location>
        <position position="214"/>
    </location>
    <ligand>
        <name>substrate</name>
    </ligand>
</feature>
<keyword evidence="5 7" id="KW-0456">Lyase</keyword>
<dbReference type="EMBL" id="AFIJ01000011">
    <property type="protein sequence ID" value="EGL41449.1"/>
    <property type="molecule type" value="Genomic_DNA"/>
</dbReference>
<dbReference type="InterPro" id="IPR018089">
    <property type="entry name" value="OMPdecase_AS"/>
</dbReference>
<keyword evidence="11" id="KW-1185">Reference proteome</keyword>
<feature type="binding site" evidence="7">
    <location>
        <position position="215"/>
    </location>
    <ligand>
        <name>substrate</name>
    </ligand>
</feature>
<dbReference type="NCBIfam" id="NF001273">
    <property type="entry name" value="PRK00230.1"/>
    <property type="match status" value="1"/>
</dbReference>
<evidence type="ECO:0000256" key="1">
    <source>
        <dbReference type="ARBA" id="ARBA00002356"/>
    </source>
</evidence>
<gene>
    <name evidence="7 10" type="primary">pyrF</name>
    <name evidence="10" type="ORF">HMPREF1039_1437</name>
</gene>
<reference evidence="10 11" key="1">
    <citation type="submission" date="2011-04" db="EMBL/GenBank/DDBJ databases">
        <authorList>
            <person name="Harkins D.M."/>
            <person name="Madupu R."/>
            <person name="Durkin A.S."/>
            <person name="Torralba M."/>
            <person name="Methe B."/>
            <person name="Sutton G.G."/>
            <person name="Nelson K.E."/>
        </authorList>
    </citation>
    <scope>NUCLEOTIDE SEQUENCE [LARGE SCALE GENOMIC DNA]</scope>
    <source>
        <strain evidence="10 11">UPII 199-6</strain>
    </source>
</reference>
<dbReference type="PANTHER" id="PTHR32119:SF2">
    <property type="entry name" value="OROTIDINE 5'-PHOSPHATE DECARBOXYLASE"/>
    <property type="match status" value="1"/>
</dbReference>
<evidence type="ECO:0000256" key="8">
    <source>
        <dbReference type="RuleBase" id="RU000512"/>
    </source>
</evidence>
<dbReference type="PROSITE" id="PS00156">
    <property type="entry name" value="OMPDECASE"/>
    <property type="match status" value="1"/>
</dbReference>
<dbReference type="HAMAP" id="MF_01200_B">
    <property type="entry name" value="OMPdecase_type1_B"/>
    <property type="match status" value="1"/>
</dbReference>
<dbReference type="InterPro" id="IPR011060">
    <property type="entry name" value="RibuloseP-bd_barrel"/>
</dbReference>
<organism evidence="10 11">
    <name type="scientific">Megasphaera lornae</name>
    <dbReference type="NCBI Taxonomy" id="1000568"/>
    <lineage>
        <taxon>Bacteria</taxon>
        <taxon>Bacillati</taxon>
        <taxon>Bacillota</taxon>
        <taxon>Negativicutes</taxon>
        <taxon>Veillonellales</taxon>
        <taxon>Veillonellaceae</taxon>
        <taxon>Megasphaera</taxon>
    </lineage>
</organism>
<dbReference type="InterPro" id="IPR001754">
    <property type="entry name" value="OMPdeCOase_dom"/>
</dbReference>
<evidence type="ECO:0000256" key="4">
    <source>
        <dbReference type="ARBA" id="ARBA00022975"/>
    </source>
</evidence>
<feature type="binding site" evidence="7">
    <location>
        <position position="124"/>
    </location>
    <ligand>
        <name>substrate</name>
    </ligand>
</feature>
<comment type="catalytic activity">
    <reaction evidence="6 7 8">
        <text>orotidine 5'-phosphate + H(+) = UMP + CO2</text>
        <dbReference type="Rhea" id="RHEA:11596"/>
        <dbReference type="ChEBI" id="CHEBI:15378"/>
        <dbReference type="ChEBI" id="CHEBI:16526"/>
        <dbReference type="ChEBI" id="CHEBI:57538"/>
        <dbReference type="ChEBI" id="CHEBI:57865"/>
        <dbReference type="EC" id="4.1.1.23"/>
    </reaction>
</comment>
<name>A0ABN0D0S5_9FIRM</name>
<feature type="binding site" evidence="7">
    <location>
        <position position="11"/>
    </location>
    <ligand>
        <name>substrate</name>
    </ligand>
</feature>
<evidence type="ECO:0000256" key="3">
    <source>
        <dbReference type="ARBA" id="ARBA00022793"/>
    </source>
</evidence>
<keyword evidence="3 7" id="KW-0210">Decarboxylase</keyword>
<feature type="binding site" evidence="7">
    <location>
        <begin position="60"/>
        <end position="69"/>
    </location>
    <ligand>
        <name>substrate</name>
    </ligand>
</feature>
<comment type="subunit">
    <text evidence="7">Homodimer.</text>
</comment>
<sequence>MVDKRIIAALDVHSFSAMKELVSRLGESISFYKVGMELFYSAGPQVVEYLKECNKQVFLDLKVHDIPHTVGQSIRALTRLGADFMTVHSAGGREMMEQAAAAAQEEALRLGITRPKLLAVTVLTSMDAAAWQEIGGSNSVASSVLRLAALAKAAGIDGTVSSPQEAGDIRRQNGTDFLIVTPGIRPASAAVQDQKRIATPQQALQNGASYLVIGRPITQAPDPRQAAEKIIAAIREV</sequence>
<comment type="pathway">
    <text evidence="2 7 8">Pyrimidine metabolism; UMP biosynthesis via de novo pathway; UMP from orotate: step 2/2.</text>
</comment>
<feature type="binding site" evidence="7">
    <location>
        <position position="194"/>
    </location>
    <ligand>
        <name>substrate</name>
    </ligand>
</feature>
<evidence type="ECO:0000256" key="6">
    <source>
        <dbReference type="ARBA" id="ARBA00049157"/>
    </source>
</evidence>
<dbReference type="InterPro" id="IPR014732">
    <property type="entry name" value="OMPdecase"/>
</dbReference>
<dbReference type="SUPFAM" id="SSF51366">
    <property type="entry name" value="Ribulose-phoshate binding barrel"/>
    <property type="match status" value="1"/>
</dbReference>
<evidence type="ECO:0000256" key="2">
    <source>
        <dbReference type="ARBA" id="ARBA00004861"/>
    </source>
</evidence>
<dbReference type="SMART" id="SM00934">
    <property type="entry name" value="OMPdecase"/>
    <property type="match status" value="1"/>
</dbReference>
<dbReference type="PANTHER" id="PTHR32119">
    <property type="entry name" value="OROTIDINE 5'-PHOSPHATE DECARBOXYLASE"/>
    <property type="match status" value="1"/>
</dbReference>
<dbReference type="Gene3D" id="3.20.20.70">
    <property type="entry name" value="Aldolase class I"/>
    <property type="match status" value="1"/>
</dbReference>
<feature type="active site" description="Proton donor" evidence="7">
    <location>
        <position position="62"/>
    </location>
</feature>
<evidence type="ECO:0000259" key="9">
    <source>
        <dbReference type="SMART" id="SM00934"/>
    </source>
</evidence>
<dbReference type="GO" id="GO:0004590">
    <property type="term" value="F:orotidine-5'-phosphate decarboxylase activity"/>
    <property type="evidence" value="ECO:0007669"/>
    <property type="project" value="UniProtKB-EC"/>
</dbReference>
<feature type="binding site" evidence="7">
    <location>
        <position position="33"/>
    </location>
    <ligand>
        <name>substrate</name>
    </ligand>
</feature>
<dbReference type="InterPro" id="IPR047596">
    <property type="entry name" value="OMPdecase_bac"/>
</dbReference>
<protein>
    <recommendedName>
        <fullName evidence="7">Orotidine 5'-phosphate decarboxylase</fullName>
        <ecNumber evidence="7">4.1.1.23</ecNumber>
    </recommendedName>
    <alternativeName>
        <fullName evidence="7">OMP decarboxylase</fullName>
        <shortName evidence="7">OMPDCase</shortName>
        <shortName evidence="7">OMPdecase</shortName>
    </alternativeName>
</protein>